<dbReference type="PANTHER" id="PTHR16071">
    <property type="entry name" value="CHROMOSOME 1 OPEN READING FRAME 112"/>
    <property type="match status" value="1"/>
</dbReference>
<dbReference type="SUPFAM" id="SSF48371">
    <property type="entry name" value="ARM repeat"/>
    <property type="match status" value="1"/>
</dbReference>
<dbReference type="AlphaFoldDB" id="A0A9D3QG30"/>
<dbReference type="Proteomes" id="UP001046870">
    <property type="component" value="Chromosome 2"/>
</dbReference>
<evidence type="ECO:0000313" key="2">
    <source>
        <dbReference type="EMBL" id="KAG7487546.1"/>
    </source>
</evidence>
<sequence>MHLCCDKWDEQIRILKVITDMFLPHLNESQLEEECFSKVLPKAAKIFSNLMEEISSQVGVLSSQNSELRAFLRNTLQIMVQILEALSGCVRHLCSLENTPALENFRSLPSCILKVLKDTFQHCKESEAVYNGRLSLVTDLLQALFKEAYSLQKGLMEILDRIALENTASEEHISDIVTVIHSLLDICSVISNLDIALHANTWKFIIKQSVKYQGLVEEQLRHGDIVSCLCDDLLAAFHTCLELAEQSVLQESLQNPEYRLFQKTTKMCRFFANTLVHYVKEFKAFLAKSCSQLHHLYLQIFSKFPPSLWSPSVSAAHYNELNGAVLVAMDALVSQLLAFGPFAEAVLAEKQQSSPELVFPHCLLLVNITGKLLSQPEEVLRLWCEGSRFPEETPKLSVFQALFQSFRACSAERALPVLVPGLMMNGQAQGRVTLHQHVCVQLSAFVAALPAAHFPQLERSLLEALLQPDTQTALLATDIWCFLARYGTAELCLHHVVLTAHLIKSCPGECYQLTHLAILLRRMMFLMTPNHQVEMVETFPPRLEENHPVWRHVLLRALSQDVRRRVEEDIVSSASAVVTSWLEKGCRLGGLDRVNVALSSSLAVVRSEAPDSECVSAVLRLVTQLWPRMCPHQVQTYPAVRCTLCLVLSISAVLVQRVDSHIICQALMCLSSLLSDKCPDDVVLAALDFLASMGKLFIPPEIQSQVLPKICSLFSVLLAQESWILYQHSLEAFSLFAEATNHEEVISQSLSSEETKNKVVKFLSKTVDVHETEQQRLERVKMERSIFERHNDRLEADGEESTADLQPCPKRARQETSEEEECEKYLQTAENALKTLQALTEKSPPPQWVTARLWELQALITRINTAKPPRT</sequence>
<reference evidence="2" key="1">
    <citation type="submission" date="2021-01" db="EMBL/GenBank/DDBJ databases">
        <authorList>
            <person name="Zahm M."/>
            <person name="Roques C."/>
            <person name="Cabau C."/>
            <person name="Klopp C."/>
            <person name="Donnadieu C."/>
            <person name="Jouanno E."/>
            <person name="Lampietro C."/>
            <person name="Louis A."/>
            <person name="Herpin A."/>
            <person name="Echchiki A."/>
            <person name="Berthelot C."/>
            <person name="Parey E."/>
            <person name="Roest-Crollius H."/>
            <person name="Braasch I."/>
            <person name="Postlethwait J."/>
            <person name="Bobe J."/>
            <person name="Montfort J."/>
            <person name="Bouchez O."/>
            <person name="Begum T."/>
            <person name="Mejri S."/>
            <person name="Adams A."/>
            <person name="Chen W.-J."/>
            <person name="Guiguen Y."/>
        </authorList>
    </citation>
    <scope>NUCLEOTIDE SEQUENCE</scope>
    <source>
        <strain evidence="2">YG-15Mar2019-1</strain>
        <tissue evidence="2">Brain</tissue>
    </source>
</reference>
<gene>
    <name evidence="2" type="ORF">MATL_G00024790</name>
</gene>
<evidence type="ECO:0000256" key="1">
    <source>
        <dbReference type="SAM" id="MobiDB-lite"/>
    </source>
</evidence>
<proteinExistence type="predicted"/>
<protein>
    <submittedName>
        <fullName evidence="2">Uncharacterized protein</fullName>
    </submittedName>
</protein>
<accession>A0A9D3QG30</accession>
<name>A0A9D3QG30_MEGAT</name>
<dbReference type="InterPro" id="IPR027902">
    <property type="entry name" value="DUF4487"/>
</dbReference>
<dbReference type="PANTHER" id="PTHR16071:SF2">
    <property type="entry name" value="FIGNL1-INTERACTING REGULATOR OF RECOMBINATION AND MITOSIS"/>
    <property type="match status" value="1"/>
</dbReference>
<organism evidence="2 3">
    <name type="scientific">Megalops atlanticus</name>
    <name type="common">Tarpon</name>
    <name type="synonym">Clupea gigantea</name>
    <dbReference type="NCBI Taxonomy" id="7932"/>
    <lineage>
        <taxon>Eukaryota</taxon>
        <taxon>Metazoa</taxon>
        <taxon>Chordata</taxon>
        <taxon>Craniata</taxon>
        <taxon>Vertebrata</taxon>
        <taxon>Euteleostomi</taxon>
        <taxon>Actinopterygii</taxon>
        <taxon>Neopterygii</taxon>
        <taxon>Teleostei</taxon>
        <taxon>Elopiformes</taxon>
        <taxon>Megalopidae</taxon>
        <taxon>Megalops</taxon>
    </lineage>
</organism>
<dbReference type="Pfam" id="PF14868">
    <property type="entry name" value="DUF4487"/>
    <property type="match status" value="1"/>
</dbReference>
<dbReference type="InterPro" id="IPR016024">
    <property type="entry name" value="ARM-type_fold"/>
</dbReference>
<feature type="region of interest" description="Disordered" evidence="1">
    <location>
        <begin position="793"/>
        <end position="819"/>
    </location>
</feature>
<keyword evidence="3" id="KW-1185">Reference proteome</keyword>
<evidence type="ECO:0000313" key="3">
    <source>
        <dbReference type="Proteomes" id="UP001046870"/>
    </source>
</evidence>
<dbReference type="OrthoDB" id="6088000at2759"/>
<comment type="caution">
    <text evidence="2">The sequence shown here is derived from an EMBL/GenBank/DDBJ whole genome shotgun (WGS) entry which is preliminary data.</text>
</comment>
<dbReference type="EMBL" id="JAFDVH010000002">
    <property type="protein sequence ID" value="KAG7487546.1"/>
    <property type="molecule type" value="Genomic_DNA"/>
</dbReference>